<dbReference type="Pfam" id="PF01464">
    <property type="entry name" value="SLT"/>
    <property type="match status" value="1"/>
</dbReference>
<evidence type="ECO:0000256" key="1">
    <source>
        <dbReference type="SAM" id="MobiDB-lite"/>
    </source>
</evidence>
<dbReference type="SUPFAM" id="SSF53955">
    <property type="entry name" value="Lysozyme-like"/>
    <property type="match status" value="1"/>
</dbReference>
<dbReference type="AlphaFoldDB" id="A0A1H7V8Z3"/>
<dbReference type="InterPro" id="IPR008258">
    <property type="entry name" value="Transglycosylase_SLT_dom_1"/>
</dbReference>
<name>A0A1H7V8Z3_9ACTN</name>
<evidence type="ECO:0000313" key="3">
    <source>
        <dbReference type="EMBL" id="SEM05711.1"/>
    </source>
</evidence>
<sequence length="357" mass="37674">MSAPEEIYDLPDGATLAALAGKVTGDPAAVRAIAERWRSAAGRVLSHTGELGKAVTTVDLAWEGDSANAFVDYMGDYGRAGQDLHDALMNCASSLDHAAAALESAQGRVAGVCDRLLTRVRAYRDANPDAKDADLEPGIRTMVQEEIGYARTPVREAGEAVTAAKDAIGRFLKERKTRFAKIAAASDQEFVPGSGHRFDWRRTPSYTAHSATTGVGGSPRVGGYGASGLPPAGGGPAPTGKVKEWIEEAIAILQENGVPAAKMNPNDIWLIIQHESGGNPHAINLWDVNATAGHPSKGLMQTIDPVFDAHALDGHRNIYHPIDNIIAGVRYAIDLYGSVSAVPGVVSTKTGSGYRPY</sequence>
<reference evidence="3 4" key="1">
    <citation type="submission" date="2016-10" db="EMBL/GenBank/DDBJ databases">
        <authorList>
            <person name="de Groot N.N."/>
        </authorList>
    </citation>
    <scope>NUCLEOTIDE SEQUENCE [LARGE SCALE GENOMIC DNA]</scope>
    <source>
        <strain evidence="3 4">DSM 43357</strain>
    </source>
</reference>
<protein>
    <submittedName>
        <fullName evidence="3">WXG100 family type VII secretion target</fullName>
    </submittedName>
</protein>
<dbReference type="Gene3D" id="1.10.287.1060">
    <property type="entry name" value="ESAT-6-like"/>
    <property type="match status" value="1"/>
</dbReference>
<dbReference type="InterPro" id="IPR036689">
    <property type="entry name" value="ESAT-6-like_sf"/>
</dbReference>
<dbReference type="SUPFAM" id="SSF140453">
    <property type="entry name" value="EsxAB dimer-like"/>
    <property type="match status" value="1"/>
</dbReference>
<accession>A0A1H7V8Z3</accession>
<dbReference type="OrthoDB" id="4629613at2"/>
<keyword evidence="4" id="KW-1185">Reference proteome</keyword>
<dbReference type="RefSeq" id="WP_055506564.1">
    <property type="nucleotide sequence ID" value="NZ_BBZG01000004.1"/>
</dbReference>
<feature type="region of interest" description="Disordered" evidence="1">
    <location>
        <begin position="207"/>
        <end position="226"/>
    </location>
</feature>
<dbReference type="InterPro" id="IPR023346">
    <property type="entry name" value="Lysozyme-like_dom_sf"/>
</dbReference>
<organism evidence="3 4">
    <name type="scientific">Nonomuraea pusilla</name>
    <dbReference type="NCBI Taxonomy" id="46177"/>
    <lineage>
        <taxon>Bacteria</taxon>
        <taxon>Bacillati</taxon>
        <taxon>Actinomycetota</taxon>
        <taxon>Actinomycetes</taxon>
        <taxon>Streptosporangiales</taxon>
        <taxon>Streptosporangiaceae</taxon>
        <taxon>Nonomuraea</taxon>
    </lineage>
</organism>
<dbReference type="EMBL" id="FOBF01000009">
    <property type="protein sequence ID" value="SEM05711.1"/>
    <property type="molecule type" value="Genomic_DNA"/>
</dbReference>
<feature type="compositionally biased region" description="Gly residues" evidence="1">
    <location>
        <begin position="214"/>
        <end position="226"/>
    </location>
</feature>
<proteinExistence type="predicted"/>
<dbReference type="Proteomes" id="UP000198953">
    <property type="component" value="Unassembled WGS sequence"/>
</dbReference>
<gene>
    <name evidence="3" type="ORF">SAMN05660976_04045</name>
</gene>
<evidence type="ECO:0000259" key="2">
    <source>
        <dbReference type="Pfam" id="PF01464"/>
    </source>
</evidence>
<dbReference type="STRING" id="46177.SAMN05660976_04045"/>
<dbReference type="InterPro" id="IPR010310">
    <property type="entry name" value="T7SS_ESAT-6-like"/>
</dbReference>
<dbReference type="CDD" id="cd13402">
    <property type="entry name" value="LT_TF-like"/>
    <property type="match status" value="1"/>
</dbReference>
<feature type="domain" description="Transglycosylase SLT" evidence="2">
    <location>
        <begin position="263"/>
        <end position="339"/>
    </location>
</feature>
<dbReference type="Pfam" id="PF06013">
    <property type="entry name" value="WXG100"/>
    <property type="match status" value="1"/>
</dbReference>
<evidence type="ECO:0000313" key="4">
    <source>
        <dbReference type="Proteomes" id="UP000198953"/>
    </source>
</evidence>
<dbReference type="Gene3D" id="1.10.530.10">
    <property type="match status" value="1"/>
</dbReference>